<dbReference type="EMBL" id="CM029051">
    <property type="protein sequence ID" value="KAG2562657.1"/>
    <property type="molecule type" value="Genomic_DNA"/>
</dbReference>
<feature type="domain" description="Aminotransferase class I/classII large" evidence="8">
    <location>
        <begin position="54"/>
        <end position="418"/>
    </location>
</feature>
<evidence type="ECO:0000259" key="8">
    <source>
        <dbReference type="Pfam" id="PF00155"/>
    </source>
</evidence>
<dbReference type="GO" id="GO:0030170">
    <property type="term" value="F:pyridoxal phosphate binding"/>
    <property type="evidence" value="ECO:0007669"/>
    <property type="project" value="InterPro"/>
</dbReference>
<keyword evidence="10" id="KW-1185">Reference proteome</keyword>
<evidence type="ECO:0000256" key="6">
    <source>
        <dbReference type="PIRNR" id="PIRNR000517"/>
    </source>
</evidence>
<dbReference type="PROSITE" id="PS00105">
    <property type="entry name" value="AA_TRANSFER_CLASS_1"/>
    <property type="match status" value="1"/>
</dbReference>
<dbReference type="InterPro" id="IPR005958">
    <property type="entry name" value="TyrNic_aminoTrfase"/>
</dbReference>
<sequence>MENGAGNGVAVAAAEAWNFAPNEALLGLTALSVRGVLGRVKAGMVAGGGGARPVVPMGHGDPSAFPCFRTAPEAVDAVAGALRSGEHNSYPTSVGLEPARRSIAKYLSRDLPYELSPDDIYLTSGCTQAIEIICSVLARPGANILLPRPGYLFYEARAAFNGMEARYFDLLPEKDWEVDIDCVQALADKNTIAMVIVNPGNPCGNVYSYEHLAKVAETAQKLGIFVITDEVYAHLTFGERKFVPMGVFGTVVPVFTLGSISKRWVVPGWRLGWIVTNDPNGVFKRTKVVDCIKSYLDISSDPPTFVQGAIPKLLENTKVEFFNRTVKILRETADICWEKLKGINSITCPSKPEGSMFVMVKLDLSCLQDIKDDMDFCCRLAKEELVVLLPGCAVGYKNWLRITFAIDPSSLEDGLDRLKSFCLRHSKPAK</sequence>
<comment type="similarity">
    <text evidence="2 6">Belongs to the class-I pyridoxal-phosphate-dependent aminotransferase family.</text>
</comment>
<evidence type="ECO:0000256" key="3">
    <source>
        <dbReference type="ARBA" id="ARBA00022898"/>
    </source>
</evidence>
<dbReference type="GO" id="GO:0006572">
    <property type="term" value="P:L-tyrosine catabolic process"/>
    <property type="evidence" value="ECO:0007669"/>
    <property type="project" value="TreeGrafter"/>
</dbReference>
<reference evidence="9" key="1">
    <citation type="submission" date="2020-05" db="EMBL/GenBank/DDBJ databases">
        <title>WGS assembly of Panicum virgatum.</title>
        <authorList>
            <person name="Lovell J.T."/>
            <person name="Jenkins J."/>
            <person name="Shu S."/>
            <person name="Juenger T.E."/>
            <person name="Schmutz J."/>
        </authorList>
    </citation>
    <scope>NUCLEOTIDE SEQUENCE</scope>
    <source>
        <strain evidence="9">AP13</strain>
    </source>
</reference>
<dbReference type="PANTHER" id="PTHR45744">
    <property type="entry name" value="TYROSINE AMINOTRANSFERASE"/>
    <property type="match status" value="1"/>
</dbReference>
<evidence type="ECO:0000313" key="10">
    <source>
        <dbReference type="Proteomes" id="UP000823388"/>
    </source>
</evidence>
<dbReference type="GO" id="GO:0033855">
    <property type="term" value="F:nicotianamine aminotransferase activity"/>
    <property type="evidence" value="ECO:0007669"/>
    <property type="project" value="UniProtKB-EC"/>
</dbReference>
<dbReference type="OrthoDB" id="7042322at2759"/>
<dbReference type="Gene3D" id="3.90.1150.10">
    <property type="entry name" value="Aspartate Aminotransferase, domain 1"/>
    <property type="match status" value="1"/>
</dbReference>
<evidence type="ECO:0000256" key="4">
    <source>
        <dbReference type="ARBA" id="ARBA00052517"/>
    </source>
</evidence>
<dbReference type="Gene3D" id="3.40.640.10">
    <property type="entry name" value="Type I PLP-dependent aspartate aminotransferase-like (Major domain)"/>
    <property type="match status" value="1"/>
</dbReference>
<dbReference type="SUPFAM" id="SSF53383">
    <property type="entry name" value="PLP-dependent transferases"/>
    <property type="match status" value="1"/>
</dbReference>
<evidence type="ECO:0000256" key="1">
    <source>
        <dbReference type="ARBA" id="ARBA00001933"/>
    </source>
</evidence>
<proteinExistence type="inferred from homology"/>
<evidence type="ECO:0000256" key="5">
    <source>
        <dbReference type="ARBA" id="ARBA00067055"/>
    </source>
</evidence>
<comment type="caution">
    <text evidence="9">The sequence shown here is derived from an EMBL/GenBank/DDBJ whole genome shotgun (WGS) entry which is preliminary data.</text>
</comment>
<dbReference type="AlphaFoldDB" id="A0A8T0PJZ9"/>
<evidence type="ECO:0000313" key="9">
    <source>
        <dbReference type="EMBL" id="KAG2562657.1"/>
    </source>
</evidence>
<dbReference type="FunFam" id="3.40.640.10:FF:000048">
    <property type="entry name" value="tyrosine aminotransferase"/>
    <property type="match status" value="1"/>
</dbReference>
<dbReference type="InterPro" id="IPR015422">
    <property type="entry name" value="PyrdxlP-dep_Trfase_small"/>
</dbReference>
<comment type="catalytic activity">
    <reaction evidence="4">
        <text>nicotianamine + 2-oxoglutarate = 3''-deamino-3''-oxonicotianamine + L-glutamate</text>
        <dbReference type="Rhea" id="RHEA:22104"/>
        <dbReference type="ChEBI" id="CHEBI:16810"/>
        <dbReference type="ChEBI" id="CHEBI:29985"/>
        <dbReference type="ChEBI" id="CHEBI:58249"/>
        <dbReference type="ChEBI" id="CHEBI:58685"/>
        <dbReference type="EC" id="2.6.1.80"/>
    </reaction>
</comment>
<dbReference type="PIRSF" id="PIRSF000517">
    <property type="entry name" value="Tyr_transaminase"/>
    <property type="match status" value="1"/>
</dbReference>
<dbReference type="InterPro" id="IPR004838">
    <property type="entry name" value="NHTrfase_class1_PyrdxlP-BS"/>
</dbReference>
<dbReference type="InterPro" id="IPR015424">
    <property type="entry name" value="PyrdxlP-dep_Trfase"/>
</dbReference>
<dbReference type="InterPro" id="IPR004839">
    <property type="entry name" value="Aminotransferase_I/II_large"/>
</dbReference>
<dbReference type="CDD" id="cd00609">
    <property type="entry name" value="AAT_like"/>
    <property type="match status" value="1"/>
</dbReference>
<evidence type="ECO:0000256" key="7">
    <source>
        <dbReference type="PIRSR" id="PIRSR000517-1"/>
    </source>
</evidence>
<protein>
    <recommendedName>
        <fullName evidence="5">nicotianamine aminotransferase</fullName>
        <ecNumber evidence="5">2.6.1.80</ecNumber>
    </recommendedName>
</protein>
<dbReference type="EC" id="2.6.1.80" evidence="5"/>
<dbReference type="Pfam" id="PF00155">
    <property type="entry name" value="Aminotran_1_2"/>
    <property type="match status" value="1"/>
</dbReference>
<dbReference type="InterPro" id="IPR015421">
    <property type="entry name" value="PyrdxlP-dep_Trfase_major"/>
</dbReference>
<dbReference type="NCBIfam" id="TIGR01265">
    <property type="entry name" value="tyr_nico_aTase"/>
    <property type="match status" value="1"/>
</dbReference>
<comment type="cofactor">
    <cofactor evidence="1 6 7">
        <name>pyridoxal 5'-phosphate</name>
        <dbReference type="ChEBI" id="CHEBI:597326"/>
    </cofactor>
</comment>
<feature type="modified residue" description="N6-(pyridoxal phosphate)lysine" evidence="7">
    <location>
        <position position="262"/>
    </location>
</feature>
<accession>A0A8T0PJZ9</accession>
<organism evidence="9 10">
    <name type="scientific">Panicum virgatum</name>
    <name type="common">Blackwell switchgrass</name>
    <dbReference type="NCBI Taxonomy" id="38727"/>
    <lineage>
        <taxon>Eukaryota</taxon>
        <taxon>Viridiplantae</taxon>
        <taxon>Streptophyta</taxon>
        <taxon>Embryophyta</taxon>
        <taxon>Tracheophyta</taxon>
        <taxon>Spermatophyta</taxon>
        <taxon>Magnoliopsida</taxon>
        <taxon>Liliopsida</taxon>
        <taxon>Poales</taxon>
        <taxon>Poaceae</taxon>
        <taxon>PACMAD clade</taxon>
        <taxon>Panicoideae</taxon>
        <taxon>Panicodae</taxon>
        <taxon>Paniceae</taxon>
        <taxon>Panicinae</taxon>
        <taxon>Panicum</taxon>
        <taxon>Panicum sect. Hiantes</taxon>
    </lineage>
</organism>
<dbReference type="PANTHER" id="PTHR45744:SF11">
    <property type="entry name" value="TYROSINE AMINOTRANSFERASE"/>
    <property type="match status" value="1"/>
</dbReference>
<name>A0A8T0PJZ9_PANVG</name>
<gene>
    <name evidence="9" type="ORF">PVAP13_8KG249804</name>
</gene>
<evidence type="ECO:0000256" key="2">
    <source>
        <dbReference type="ARBA" id="ARBA00007441"/>
    </source>
</evidence>
<keyword evidence="3 6" id="KW-0663">Pyridoxal phosphate</keyword>
<dbReference type="Proteomes" id="UP000823388">
    <property type="component" value="Chromosome 8K"/>
</dbReference>
<dbReference type="GO" id="GO:0004838">
    <property type="term" value="F:L-tyrosine-2-oxoglutarate transaminase activity"/>
    <property type="evidence" value="ECO:0007669"/>
    <property type="project" value="TreeGrafter"/>
</dbReference>
<dbReference type="FunFam" id="3.90.1150.10:FF:000040">
    <property type="entry name" value="Tyrosine aminotransferase"/>
    <property type="match status" value="1"/>
</dbReference>